<feature type="region of interest" description="Disordered" evidence="1">
    <location>
        <begin position="73"/>
        <end position="103"/>
    </location>
</feature>
<evidence type="ECO:0008006" key="4">
    <source>
        <dbReference type="Google" id="ProtNLM"/>
    </source>
</evidence>
<evidence type="ECO:0000313" key="2">
    <source>
        <dbReference type="EMBL" id="QUC07976.1"/>
    </source>
</evidence>
<evidence type="ECO:0000256" key="1">
    <source>
        <dbReference type="SAM" id="MobiDB-lite"/>
    </source>
</evidence>
<keyword evidence="3" id="KW-1185">Reference proteome</keyword>
<dbReference type="RefSeq" id="WP_212323340.1">
    <property type="nucleotide sequence ID" value="NZ_AP024463.1"/>
</dbReference>
<organism evidence="2 3">
    <name type="scientific">Arachnia rubra</name>
    <dbReference type="NCBI Taxonomy" id="1547448"/>
    <lineage>
        <taxon>Bacteria</taxon>
        <taxon>Bacillati</taxon>
        <taxon>Actinomycetota</taxon>
        <taxon>Actinomycetes</taxon>
        <taxon>Propionibacteriales</taxon>
        <taxon>Propionibacteriaceae</taxon>
        <taxon>Arachnia</taxon>
    </lineage>
</organism>
<reference evidence="2 3" key="1">
    <citation type="submission" date="2021-03" db="EMBL/GenBank/DDBJ databases">
        <title>Human Oral Microbial Genomes.</title>
        <authorList>
            <person name="Johnston C.D."/>
            <person name="Chen T."/>
            <person name="Dewhirst F.E."/>
        </authorList>
    </citation>
    <scope>NUCLEOTIDE SEQUENCE [LARGE SCALE GENOMIC DNA]</scope>
    <source>
        <strain evidence="2 3">DSMZ 100122</strain>
    </source>
</reference>
<accession>A0ABX7Y568</accession>
<evidence type="ECO:0000313" key="3">
    <source>
        <dbReference type="Proteomes" id="UP000678513"/>
    </source>
</evidence>
<dbReference type="Proteomes" id="UP000678513">
    <property type="component" value="Chromosome"/>
</dbReference>
<gene>
    <name evidence="2" type="ORF">J5A65_13850</name>
</gene>
<dbReference type="EMBL" id="CP072384">
    <property type="protein sequence ID" value="QUC07976.1"/>
    <property type="molecule type" value="Genomic_DNA"/>
</dbReference>
<proteinExistence type="predicted"/>
<name>A0ABX7Y568_9ACTN</name>
<sequence length="103" mass="11318">MRIVVSLPDDQVNWLCHVVRRGRSASVSVFISDAIARAEREDSLAELLDDLDQELDPVSQDDVAWTNEALGGCRTALPDEQPADKWKSSDAGNGRVRGPETVE</sequence>
<protein>
    <recommendedName>
        <fullName evidence="4">Antitoxin</fullName>
    </recommendedName>
</protein>